<sequence>MKSWIWVWFSLLAVGCQSTGQDTHEEDFQLAQTAMTNGHAENALSIYKQKLKESPDDPRLLFLAGSACNQAARYDEALHYLVKGHQLAPSAAFERELGRAHLALGNISLASAALEHSVVERHQDDVALNSLGVSYALNRQYGKARQSFQEALTVRPDSEEYKNNLALSWLLDGQPQHSIEILYPIYQRGEASRKLRLNLALSYAFMGRLDAARAIASQDLSKAELENNLEYYQRIASLEAPVW</sequence>
<dbReference type="Proteomes" id="UP001238540">
    <property type="component" value="Unassembled WGS sequence"/>
</dbReference>
<accession>A0ABT8BYP0</accession>
<keyword evidence="1" id="KW-0802">TPR repeat</keyword>
<reference evidence="3" key="1">
    <citation type="journal article" date="2019" name="Int. J. Syst. Evol. Microbiol.">
        <title>The Global Catalogue of Microorganisms (GCM) 10K type strain sequencing project: providing services to taxonomists for standard genome sequencing and annotation.</title>
        <authorList>
            <consortium name="The Broad Institute Genomics Platform"/>
            <consortium name="The Broad Institute Genome Sequencing Center for Infectious Disease"/>
            <person name="Wu L."/>
            <person name="Ma J."/>
        </authorList>
    </citation>
    <scope>NUCLEOTIDE SEQUENCE [LARGE SCALE GENOMIC DNA]</scope>
    <source>
        <strain evidence="3">CECT 7398</strain>
    </source>
</reference>
<evidence type="ECO:0000313" key="2">
    <source>
        <dbReference type="EMBL" id="MDN3612285.1"/>
    </source>
</evidence>
<organism evidence="2 3">
    <name type="scientific">Vibrio ostreicida</name>
    <dbReference type="NCBI Taxonomy" id="526588"/>
    <lineage>
        <taxon>Bacteria</taxon>
        <taxon>Pseudomonadati</taxon>
        <taxon>Pseudomonadota</taxon>
        <taxon>Gammaproteobacteria</taxon>
        <taxon>Vibrionales</taxon>
        <taxon>Vibrionaceae</taxon>
        <taxon>Vibrio</taxon>
    </lineage>
</organism>
<dbReference type="SUPFAM" id="SSF48452">
    <property type="entry name" value="TPR-like"/>
    <property type="match status" value="1"/>
</dbReference>
<dbReference type="Gene3D" id="1.25.40.10">
    <property type="entry name" value="Tetratricopeptide repeat domain"/>
    <property type="match status" value="2"/>
</dbReference>
<dbReference type="Pfam" id="PF13432">
    <property type="entry name" value="TPR_16"/>
    <property type="match status" value="2"/>
</dbReference>
<feature type="repeat" description="TPR" evidence="1">
    <location>
        <begin position="125"/>
        <end position="158"/>
    </location>
</feature>
<dbReference type="RefSeq" id="WP_076588459.1">
    <property type="nucleotide sequence ID" value="NZ_JABEYA020000003.1"/>
</dbReference>
<evidence type="ECO:0000256" key="1">
    <source>
        <dbReference type="PROSITE-ProRule" id="PRU00339"/>
    </source>
</evidence>
<name>A0ABT8BYP0_9VIBR</name>
<gene>
    <name evidence="2" type="ORF">QWZ16_22065</name>
</gene>
<dbReference type="InterPro" id="IPR019734">
    <property type="entry name" value="TPR_rpt"/>
</dbReference>
<dbReference type="EMBL" id="JAUFQC010000027">
    <property type="protein sequence ID" value="MDN3612285.1"/>
    <property type="molecule type" value="Genomic_DNA"/>
</dbReference>
<comment type="caution">
    <text evidence="2">The sequence shown here is derived from an EMBL/GenBank/DDBJ whole genome shotgun (WGS) entry which is preliminary data.</text>
</comment>
<dbReference type="SMART" id="SM00028">
    <property type="entry name" value="TPR"/>
    <property type="match status" value="3"/>
</dbReference>
<dbReference type="InterPro" id="IPR011990">
    <property type="entry name" value="TPR-like_helical_dom_sf"/>
</dbReference>
<dbReference type="PROSITE" id="PS50005">
    <property type="entry name" value="TPR"/>
    <property type="match status" value="1"/>
</dbReference>
<proteinExistence type="predicted"/>
<dbReference type="PROSITE" id="PS51257">
    <property type="entry name" value="PROKAR_LIPOPROTEIN"/>
    <property type="match status" value="1"/>
</dbReference>
<evidence type="ECO:0000313" key="3">
    <source>
        <dbReference type="Proteomes" id="UP001238540"/>
    </source>
</evidence>
<keyword evidence="3" id="KW-1185">Reference proteome</keyword>
<protein>
    <submittedName>
        <fullName evidence="2">Tetratricopeptide repeat protein</fullName>
    </submittedName>
</protein>